<evidence type="ECO:0000313" key="1">
    <source>
        <dbReference type="EMBL" id="CCH16153.1"/>
    </source>
</evidence>
<reference evidence="2" key="1">
    <citation type="journal article" date="2012" name="J. Bacteriol.">
        <title>Genome Sequence of Micromonospora lupini Lupac 08, Isolated from Root Nodules of Lupinus angustifolius.</title>
        <authorList>
            <person name="Alonso-Vega P."/>
            <person name="Normand P."/>
            <person name="Bacigalupe R."/>
            <person name="Pujic P."/>
            <person name="Lajus A."/>
            <person name="Vallenet D."/>
            <person name="Carro L."/>
            <person name="Coll P."/>
            <person name="Trujillo M.E."/>
        </authorList>
    </citation>
    <scope>NUCLEOTIDE SEQUENCE [LARGE SCALE GENOMIC DNA]</scope>
    <source>
        <strain evidence="2">Lupac 08</strain>
    </source>
</reference>
<accession>I0KX56</accession>
<sequence>MVQMPGLVLPSYYLYYSSPVKIVETSDGGARVWRVSIDTGGWQEENDLFTEIVFDIGGEVFRQSPEDFVQEVERFRAHYLQGEGPVFALYETVQALRDAAEAQGRSLSPKEQALIRGIRKRTFVMFEEQLRAAGDPGADPEVAAGDAA</sequence>
<dbReference type="STRING" id="1150864.MILUP08_41064"/>
<name>I0KX56_9ACTN</name>
<dbReference type="OrthoDB" id="4564732at2"/>
<dbReference type="Proteomes" id="UP000003448">
    <property type="component" value="Unassembled WGS sequence"/>
</dbReference>
<keyword evidence="2" id="KW-1185">Reference proteome</keyword>
<evidence type="ECO:0000313" key="2">
    <source>
        <dbReference type="Proteomes" id="UP000003448"/>
    </source>
</evidence>
<protein>
    <submittedName>
        <fullName evidence="1">Uncharacterized protein</fullName>
    </submittedName>
</protein>
<comment type="caution">
    <text evidence="1">The sequence shown here is derived from an EMBL/GenBank/DDBJ whole genome shotgun (WGS) entry which is preliminary data.</text>
</comment>
<gene>
    <name evidence="1" type="ORF">MILUP08_41064</name>
</gene>
<dbReference type="AlphaFoldDB" id="I0KX56"/>
<dbReference type="EMBL" id="CAIE01000011">
    <property type="protein sequence ID" value="CCH16153.1"/>
    <property type="molecule type" value="Genomic_DNA"/>
</dbReference>
<proteinExistence type="predicted"/>
<organism evidence="1 2">
    <name type="scientific">Micromonospora lupini str. Lupac 08</name>
    <dbReference type="NCBI Taxonomy" id="1150864"/>
    <lineage>
        <taxon>Bacteria</taxon>
        <taxon>Bacillati</taxon>
        <taxon>Actinomycetota</taxon>
        <taxon>Actinomycetes</taxon>
        <taxon>Micromonosporales</taxon>
        <taxon>Micromonosporaceae</taxon>
        <taxon>Micromonospora</taxon>
    </lineage>
</organism>
<dbReference type="RefSeq" id="WP_007455811.1">
    <property type="nucleotide sequence ID" value="NZ_HF570108.1"/>
</dbReference>